<dbReference type="EMBL" id="JBIUYY010000008">
    <property type="protein sequence ID" value="MFJ2823455.1"/>
    <property type="molecule type" value="Genomic_DNA"/>
</dbReference>
<keyword evidence="1" id="KW-0472">Membrane</keyword>
<sequence>MIIVALVLLLLAFLAAVVPGAVAGYAFVAVSRRLPAPARIALLPVAATGPAGMWVALMDRGDPWRPAFVLFSFLTAVVSGAAFLVREGRMRRAAAVPASAGPSW</sequence>
<accession>A0ABW8EJP7</accession>
<comment type="caution">
    <text evidence="2">The sequence shown here is derived from an EMBL/GenBank/DDBJ whole genome shotgun (WGS) entry which is preliminary data.</text>
</comment>
<keyword evidence="3" id="KW-1185">Reference proteome</keyword>
<proteinExistence type="predicted"/>
<evidence type="ECO:0000313" key="2">
    <source>
        <dbReference type="EMBL" id="MFJ2823455.1"/>
    </source>
</evidence>
<reference evidence="2 3" key="1">
    <citation type="submission" date="2024-10" db="EMBL/GenBank/DDBJ databases">
        <title>The Natural Products Discovery Center: Release of the First 8490 Sequenced Strains for Exploring Actinobacteria Biosynthetic Diversity.</title>
        <authorList>
            <person name="Kalkreuter E."/>
            <person name="Kautsar S.A."/>
            <person name="Yang D."/>
            <person name="Bader C.D."/>
            <person name="Teijaro C.N."/>
            <person name="Fluegel L."/>
            <person name="Davis C.M."/>
            <person name="Simpson J.R."/>
            <person name="Lauterbach L."/>
            <person name="Steele A.D."/>
            <person name="Gui C."/>
            <person name="Meng S."/>
            <person name="Li G."/>
            <person name="Viehrig K."/>
            <person name="Ye F."/>
            <person name="Su P."/>
            <person name="Kiefer A.F."/>
            <person name="Nichols A."/>
            <person name="Cepeda A.J."/>
            <person name="Yan W."/>
            <person name="Fan B."/>
            <person name="Jiang Y."/>
            <person name="Adhikari A."/>
            <person name="Zheng C.-J."/>
            <person name="Schuster L."/>
            <person name="Cowan T.M."/>
            <person name="Smanski M.J."/>
            <person name="Chevrette M.G."/>
            <person name="De Carvalho L.P.S."/>
            <person name="Shen B."/>
        </authorList>
    </citation>
    <scope>NUCLEOTIDE SEQUENCE [LARGE SCALE GENOMIC DNA]</scope>
    <source>
        <strain evidence="2 3">NPDC087220</strain>
    </source>
</reference>
<name>A0ABW8EJP7_STRT5</name>
<gene>
    <name evidence="2" type="ORF">ACIO7M_20375</name>
</gene>
<dbReference type="RefSeq" id="WP_365517208.1">
    <property type="nucleotide sequence ID" value="NZ_JBFANW010000894.1"/>
</dbReference>
<dbReference type="Proteomes" id="UP001617351">
    <property type="component" value="Unassembled WGS sequence"/>
</dbReference>
<keyword evidence="1" id="KW-0812">Transmembrane</keyword>
<feature type="transmembrane region" description="Helical" evidence="1">
    <location>
        <begin position="67"/>
        <end position="85"/>
    </location>
</feature>
<keyword evidence="1" id="KW-1133">Transmembrane helix</keyword>
<organism evidence="2 3">
    <name type="scientific">Streptomyces toxytricini</name>
    <name type="common">Actinomyces toxytricini</name>
    <dbReference type="NCBI Taxonomy" id="67369"/>
    <lineage>
        <taxon>Bacteria</taxon>
        <taxon>Bacillati</taxon>
        <taxon>Actinomycetota</taxon>
        <taxon>Actinomycetes</taxon>
        <taxon>Kitasatosporales</taxon>
        <taxon>Streptomycetaceae</taxon>
        <taxon>Streptomyces</taxon>
    </lineage>
</organism>
<evidence type="ECO:0000313" key="3">
    <source>
        <dbReference type="Proteomes" id="UP001617351"/>
    </source>
</evidence>
<evidence type="ECO:0000256" key="1">
    <source>
        <dbReference type="SAM" id="Phobius"/>
    </source>
</evidence>
<evidence type="ECO:0008006" key="4">
    <source>
        <dbReference type="Google" id="ProtNLM"/>
    </source>
</evidence>
<protein>
    <recommendedName>
        <fullName evidence="4">Integral membrane protein</fullName>
    </recommendedName>
</protein>